<gene>
    <name evidence="1" type="ORF">BV22DRAFT_383914</name>
</gene>
<dbReference type="Proteomes" id="UP000790709">
    <property type="component" value="Unassembled WGS sequence"/>
</dbReference>
<evidence type="ECO:0000313" key="1">
    <source>
        <dbReference type="EMBL" id="KAH7926086.1"/>
    </source>
</evidence>
<dbReference type="EMBL" id="MU266389">
    <property type="protein sequence ID" value="KAH7926086.1"/>
    <property type="molecule type" value="Genomic_DNA"/>
</dbReference>
<sequence>MPSIFPLVFIFVIVLGLMACGFLFVPKGPQQTVIRTAIMLTLASCYLMWMVTYLAQLHPLSTASVPAGDMTSSDAREHMLLIRSIYQFCNMYQIT</sequence>
<name>A0ACB8BLF4_9AGAM</name>
<evidence type="ECO:0000313" key="2">
    <source>
        <dbReference type="Proteomes" id="UP000790709"/>
    </source>
</evidence>
<keyword evidence="2" id="KW-1185">Reference proteome</keyword>
<organism evidence="1 2">
    <name type="scientific">Leucogyrophana mollusca</name>
    <dbReference type="NCBI Taxonomy" id="85980"/>
    <lineage>
        <taxon>Eukaryota</taxon>
        <taxon>Fungi</taxon>
        <taxon>Dikarya</taxon>
        <taxon>Basidiomycota</taxon>
        <taxon>Agaricomycotina</taxon>
        <taxon>Agaricomycetes</taxon>
        <taxon>Agaricomycetidae</taxon>
        <taxon>Boletales</taxon>
        <taxon>Boletales incertae sedis</taxon>
        <taxon>Leucogyrophana</taxon>
    </lineage>
</organism>
<comment type="caution">
    <text evidence="1">The sequence shown here is derived from an EMBL/GenBank/DDBJ whole genome shotgun (WGS) entry which is preliminary data.</text>
</comment>
<proteinExistence type="predicted"/>
<reference evidence="1" key="1">
    <citation type="journal article" date="2021" name="New Phytol.">
        <title>Evolutionary innovations through gain and loss of genes in the ectomycorrhizal Boletales.</title>
        <authorList>
            <person name="Wu G."/>
            <person name="Miyauchi S."/>
            <person name="Morin E."/>
            <person name="Kuo A."/>
            <person name="Drula E."/>
            <person name="Varga T."/>
            <person name="Kohler A."/>
            <person name="Feng B."/>
            <person name="Cao Y."/>
            <person name="Lipzen A."/>
            <person name="Daum C."/>
            <person name="Hundley H."/>
            <person name="Pangilinan J."/>
            <person name="Johnson J."/>
            <person name="Barry K."/>
            <person name="LaButti K."/>
            <person name="Ng V."/>
            <person name="Ahrendt S."/>
            <person name="Min B."/>
            <person name="Choi I.G."/>
            <person name="Park H."/>
            <person name="Plett J.M."/>
            <person name="Magnuson J."/>
            <person name="Spatafora J.W."/>
            <person name="Nagy L.G."/>
            <person name="Henrissat B."/>
            <person name="Grigoriev I.V."/>
            <person name="Yang Z.L."/>
            <person name="Xu J."/>
            <person name="Martin F.M."/>
        </authorList>
    </citation>
    <scope>NUCLEOTIDE SEQUENCE</scope>
    <source>
        <strain evidence="1">KUC20120723A-06</strain>
    </source>
</reference>
<protein>
    <submittedName>
        <fullName evidence="1">Uncharacterized protein</fullName>
    </submittedName>
</protein>
<accession>A0ACB8BLF4</accession>